<reference evidence="2" key="1">
    <citation type="journal article" date="2019" name="Int. J. Syst. Evol. Microbiol.">
        <title>The Global Catalogue of Microorganisms (GCM) 10K type strain sequencing project: providing services to taxonomists for standard genome sequencing and annotation.</title>
        <authorList>
            <consortium name="The Broad Institute Genomics Platform"/>
            <consortium name="The Broad Institute Genome Sequencing Center for Infectious Disease"/>
            <person name="Wu L."/>
            <person name="Ma J."/>
        </authorList>
    </citation>
    <scope>NUCLEOTIDE SEQUENCE [LARGE SCALE GENOMIC DNA]</scope>
    <source>
        <strain evidence="2">JCM 19212</strain>
    </source>
</reference>
<dbReference type="EMBL" id="BAABKY010000002">
    <property type="protein sequence ID" value="GAA5075399.1"/>
    <property type="molecule type" value="Genomic_DNA"/>
</dbReference>
<keyword evidence="2" id="KW-1185">Reference proteome</keyword>
<evidence type="ECO:0000313" key="1">
    <source>
        <dbReference type="EMBL" id="GAA5075399.1"/>
    </source>
</evidence>
<proteinExistence type="predicted"/>
<evidence type="ECO:0000313" key="2">
    <source>
        <dbReference type="Proteomes" id="UP001501083"/>
    </source>
</evidence>
<name>A0ABP9LFJ5_9GAMM</name>
<gene>
    <name evidence="1" type="ORF">GCM10025759_18910</name>
</gene>
<protein>
    <submittedName>
        <fullName evidence="1">Uncharacterized protein</fullName>
    </submittedName>
</protein>
<sequence length="73" mass="8240">MTSRELDGRAYRLLIGAIGEGAHELYGANWRRAEAATLELWKAYSHATGLTWADVRGDIHEAWEKARFSLVSH</sequence>
<comment type="caution">
    <text evidence="1">The sequence shown here is derived from an EMBL/GenBank/DDBJ whole genome shotgun (WGS) entry which is preliminary data.</text>
</comment>
<dbReference type="Proteomes" id="UP001501083">
    <property type="component" value="Unassembled WGS sequence"/>
</dbReference>
<accession>A0ABP9LFJ5</accession>
<organism evidence="1 2">
    <name type="scientific">Lysobacter panacisoli</name>
    <dbReference type="NCBI Taxonomy" id="1255263"/>
    <lineage>
        <taxon>Bacteria</taxon>
        <taxon>Pseudomonadati</taxon>
        <taxon>Pseudomonadota</taxon>
        <taxon>Gammaproteobacteria</taxon>
        <taxon>Lysobacterales</taxon>
        <taxon>Lysobacteraceae</taxon>
        <taxon>Lysobacter</taxon>
    </lineage>
</organism>